<reference evidence="1 2" key="1">
    <citation type="submission" date="2015-01" db="EMBL/GenBank/DDBJ databases">
        <title>The Genome Sequence of Cladophialophora immunda CBS83496.</title>
        <authorList>
            <consortium name="The Broad Institute Genomics Platform"/>
            <person name="Cuomo C."/>
            <person name="de Hoog S."/>
            <person name="Gorbushina A."/>
            <person name="Stielow B."/>
            <person name="Teixiera M."/>
            <person name="Abouelleil A."/>
            <person name="Chapman S.B."/>
            <person name="Priest M."/>
            <person name="Young S.K."/>
            <person name="Wortman J."/>
            <person name="Nusbaum C."/>
            <person name="Birren B."/>
        </authorList>
    </citation>
    <scope>NUCLEOTIDE SEQUENCE [LARGE SCALE GENOMIC DNA]</scope>
    <source>
        <strain evidence="1 2">CBS 83496</strain>
    </source>
</reference>
<sequence>MVQGISQSGETKSGGAPSQLTATFIDNMLETHVLQNKIQHDLRPAYARRYYKPMEAIETHLPPLGLPASLACDVDHLCQRAREEEAVSVISGSKPIAEEDDTEGQEAFSHNIRLCIAWEDEDLLHESVARLTRIIKGELNSAHS</sequence>
<dbReference type="Proteomes" id="UP000054466">
    <property type="component" value="Unassembled WGS sequence"/>
</dbReference>
<dbReference type="OrthoDB" id="7042322at2759"/>
<dbReference type="STRING" id="569365.A0A0D2BUX6"/>
<dbReference type="HOGENOM" id="CLU_1796277_0_0_1"/>
<proteinExistence type="predicted"/>
<dbReference type="PANTHER" id="PTHR42858:SF1">
    <property type="entry name" value="LD15494P"/>
    <property type="match status" value="1"/>
</dbReference>
<organism evidence="1 2">
    <name type="scientific">Cladophialophora immunda</name>
    <dbReference type="NCBI Taxonomy" id="569365"/>
    <lineage>
        <taxon>Eukaryota</taxon>
        <taxon>Fungi</taxon>
        <taxon>Dikarya</taxon>
        <taxon>Ascomycota</taxon>
        <taxon>Pezizomycotina</taxon>
        <taxon>Eurotiomycetes</taxon>
        <taxon>Chaetothyriomycetidae</taxon>
        <taxon>Chaetothyriales</taxon>
        <taxon>Herpotrichiellaceae</taxon>
        <taxon>Cladophialophora</taxon>
    </lineage>
</organism>
<evidence type="ECO:0008006" key="3">
    <source>
        <dbReference type="Google" id="ProtNLM"/>
    </source>
</evidence>
<dbReference type="GO" id="GO:0047536">
    <property type="term" value="F:2-aminoadipate transaminase activity"/>
    <property type="evidence" value="ECO:0007669"/>
    <property type="project" value="TreeGrafter"/>
</dbReference>
<dbReference type="AlphaFoldDB" id="A0A0D2BUX6"/>
<dbReference type="VEuPathDB" id="FungiDB:PV07_11116"/>
<dbReference type="RefSeq" id="XP_016243079.1">
    <property type="nucleotide sequence ID" value="XM_016398517.1"/>
</dbReference>
<dbReference type="GeneID" id="27350310"/>
<dbReference type="Gene3D" id="3.90.1150.10">
    <property type="entry name" value="Aspartate Aminotransferase, domain 1"/>
    <property type="match status" value="1"/>
</dbReference>
<protein>
    <recommendedName>
        <fullName evidence="3">Aminotransferase class I/classII domain-containing protein</fullName>
    </recommendedName>
</protein>
<dbReference type="EMBL" id="KN847046">
    <property type="protein sequence ID" value="KIW22863.1"/>
    <property type="molecule type" value="Genomic_DNA"/>
</dbReference>
<dbReference type="SUPFAM" id="SSF53383">
    <property type="entry name" value="PLP-dependent transferases"/>
    <property type="match status" value="1"/>
</dbReference>
<dbReference type="InterPro" id="IPR015424">
    <property type="entry name" value="PyrdxlP-dep_Trfase"/>
</dbReference>
<evidence type="ECO:0000313" key="2">
    <source>
        <dbReference type="Proteomes" id="UP000054466"/>
    </source>
</evidence>
<dbReference type="InterPro" id="IPR015422">
    <property type="entry name" value="PyrdxlP-dep_Trfase_small"/>
</dbReference>
<dbReference type="PANTHER" id="PTHR42858">
    <property type="entry name" value="AMINOTRANSFERASE"/>
    <property type="match status" value="1"/>
</dbReference>
<gene>
    <name evidence="1" type="ORF">PV07_11116</name>
</gene>
<evidence type="ECO:0000313" key="1">
    <source>
        <dbReference type="EMBL" id="KIW22863.1"/>
    </source>
</evidence>
<keyword evidence="2" id="KW-1185">Reference proteome</keyword>
<accession>A0A0D2BUX6</accession>
<name>A0A0D2BUX6_9EURO</name>